<name>A0A3A3ZX69_9ACTN</name>
<keyword evidence="2" id="KW-1185">Reference proteome</keyword>
<protein>
    <submittedName>
        <fullName evidence="1">Uncharacterized protein</fullName>
    </submittedName>
</protein>
<proteinExistence type="predicted"/>
<dbReference type="Proteomes" id="UP000265768">
    <property type="component" value="Unassembled WGS sequence"/>
</dbReference>
<gene>
    <name evidence="1" type="ORF">D5H75_40515</name>
</gene>
<comment type="caution">
    <text evidence="1">The sequence shown here is derived from an EMBL/GenBank/DDBJ whole genome shotgun (WGS) entry which is preliminary data.</text>
</comment>
<reference evidence="1 2" key="1">
    <citation type="submission" date="2018-09" db="EMBL/GenBank/DDBJ databases">
        <title>YIM 75507 draft genome.</title>
        <authorList>
            <person name="Tang S."/>
            <person name="Feng Y."/>
        </authorList>
    </citation>
    <scope>NUCLEOTIDE SEQUENCE [LARGE SCALE GENOMIC DNA]</scope>
    <source>
        <strain evidence="1 2">YIM 75507</strain>
    </source>
</reference>
<dbReference type="AlphaFoldDB" id="A0A3A3ZX69"/>
<evidence type="ECO:0000313" key="1">
    <source>
        <dbReference type="EMBL" id="RJL19278.1"/>
    </source>
</evidence>
<dbReference type="EMBL" id="QZEY01000041">
    <property type="protein sequence ID" value="RJL19278.1"/>
    <property type="molecule type" value="Genomic_DNA"/>
</dbReference>
<dbReference type="RefSeq" id="WP_119931954.1">
    <property type="nucleotide sequence ID" value="NZ_QZEY01000041.1"/>
</dbReference>
<organism evidence="1 2">
    <name type="scientific">Bailinhaonella thermotolerans</name>
    <dbReference type="NCBI Taxonomy" id="1070861"/>
    <lineage>
        <taxon>Bacteria</taxon>
        <taxon>Bacillati</taxon>
        <taxon>Actinomycetota</taxon>
        <taxon>Actinomycetes</taxon>
        <taxon>Streptosporangiales</taxon>
        <taxon>Streptosporangiaceae</taxon>
        <taxon>Bailinhaonella</taxon>
    </lineage>
</organism>
<accession>A0A3A3ZX69</accession>
<sequence length="143" mass="15297">MTSRLAKDATTVDAAILAMVTATHGPEAAAPQGPDLLAAAWAARRLASLATMRARQYVVQAREAGRRWEDIGQALCLRAPHDLSLRDVTLEYALCGVDAEGRACVTWRCPACARMVREYVREADPAAAEHGHAADCARAAGTR</sequence>
<evidence type="ECO:0000313" key="2">
    <source>
        <dbReference type="Proteomes" id="UP000265768"/>
    </source>
</evidence>